<proteinExistence type="predicted"/>
<keyword evidence="1" id="KW-0472">Membrane</keyword>
<protein>
    <submittedName>
        <fullName evidence="2">Uncharacterized protein</fullName>
    </submittedName>
</protein>
<keyword evidence="3" id="KW-1185">Reference proteome</keyword>
<dbReference type="EMBL" id="AP018448">
    <property type="protein sequence ID" value="BBC32741.1"/>
    <property type="molecule type" value="Genomic_DNA"/>
</dbReference>
<keyword evidence="1" id="KW-0812">Transmembrane</keyword>
<sequence>MTGGGSPELLGERPCRVPPVPVRRMRVFSAAVVPAVVPAVATGMTVAIVTAVSATAAMTAVITLAAGTGTACVTCVTCEASVTVLLAFPRRGTPGSPSAAPPRRIVRP</sequence>
<keyword evidence="1" id="KW-1133">Transmembrane helix</keyword>
<organism evidence="2 3">
    <name type="scientific">Streptomyces graminofaciens</name>
    <dbReference type="NCBI Taxonomy" id="68212"/>
    <lineage>
        <taxon>Bacteria</taxon>
        <taxon>Bacillati</taxon>
        <taxon>Actinomycetota</taxon>
        <taxon>Actinomycetes</taxon>
        <taxon>Kitasatosporales</taxon>
        <taxon>Streptomycetaceae</taxon>
        <taxon>Streptomyces</taxon>
    </lineage>
</organism>
<accession>A0ABN5VHI7</accession>
<evidence type="ECO:0000313" key="3">
    <source>
        <dbReference type="Proteomes" id="UP001321542"/>
    </source>
</evidence>
<reference evidence="2 3" key="2">
    <citation type="journal article" date="2023" name="ChemBioChem">
        <title>Acyltransferase Domain Exchange between Two Independent Type I Polyketide Synthases in the Same Producer Strain of Macrolide Antibiotics.</title>
        <authorList>
            <person name="Kudo F."/>
            <person name="Kishikawa K."/>
            <person name="Tsuboi K."/>
            <person name="Kido T."/>
            <person name="Usui T."/>
            <person name="Hashimoto J."/>
            <person name="Shin-Ya K."/>
            <person name="Miyanaga A."/>
            <person name="Eguchi T."/>
        </authorList>
    </citation>
    <scope>NUCLEOTIDE SEQUENCE [LARGE SCALE GENOMIC DNA]</scope>
    <source>
        <strain evidence="2 3">A-8890</strain>
    </source>
</reference>
<gene>
    <name evidence="2" type="ORF">SGFS_040350</name>
</gene>
<feature type="transmembrane region" description="Helical" evidence="1">
    <location>
        <begin position="31"/>
        <end position="54"/>
    </location>
</feature>
<dbReference type="Proteomes" id="UP001321542">
    <property type="component" value="Chromosome"/>
</dbReference>
<evidence type="ECO:0000313" key="2">
    <source>
        <dbReference type="EMBL" id="BBC32741.1"/>
    </source>
</evidence>
<reference evidence="2 3" key="1">
    <citation type="journal article" date="2010" name="ChemBioChem">
        <title>Cloning and characterization of the biosynthetic gene cluster of 16-membered macrolide antibiotic FD-891: involvement of a dual functional cytochrome P450 monooxygenase catalyzing epoxidation and hydroxylation.</title>
        <authorList>
            <person name="Kudo F."/>
            <person name="Motegi A."/>
            <person name="Mizoue K."/>
            <person name="Eguchi T."/>
        </authorList>
    </citation>
    <scope>NUCLEOTIDE SEQUENCE [LARGE SCALE GENOMIC DNA]</scope>
    <source>
        <strain evidence="2 3">A-8890</strain>
    </source>
</reference>
<name>A0ABN5VHI7_9ACTN</name>
<evidence type="ECO:0000256" key="1">
    <source>
        <dbReference type="SAM" id="Phobius"/>
    </source>
</evidence>